<dbReference type="InterPro" id="IPR013766">
    <property type="entry name" value="Thioredoxin_domain"/>
</dbReference>
<dbReference type="PROSITE" id="PS00194">
    <property type="entry name" value="THIOREDOXIN_1"/>
    <property type="match status" value="1"/>
</dbReference>
<reference evidence="3" key="1">
    <citation type="submission" date="2021-01" db="EMBL/GenBank/DDBJ databases">
        <authorList>
            <person name="Corre E."/>
            <person name="Pelletier E."/>
            <person name="Niang G."/>
            <person name="Scheremetjew M."/>
            <person name="Finn R."/>
            <person name="Kale V."/>
            <person name="Holt S."/>
            <person name="Cochrane G."/>
            <person name="Meng A."/>
            <person name="Brown T."/>
            <person name="Cohen L."/>
        </authorList>
    </citation>
    <scope>NUCLEOTIDE SEQUENCE</scope>
    <source>
        <strain evidence="3">308</strain>
    </source>
</reference>
<evidence type="ECO:0000259" key="2">
    <source>
        <dbReference type="PROSITE" id="PS51352"/>
    </source>
</evidence>
<organism evidence="3">
    <name type="scientific">Corethron hystrix</name>
    <dbReference type="NCBI Taxonomy" id="216773"/>
    <lineage>
        <taxon>Eukaryota</taxon>
        <taxon>Sar</taxon>
        <taxon>Stramenopiles</taxon>
        <taxon>Ochrophyta</taxon>
        <taxon>Bacillariophyta</taxon>
        <taxon>Coscinodiscophyceae</taxon>
        <taxon>Corethrophycidae</taxon>
        <taxon>Corethrales</taxon>
        <taxon>Corethraceae</taxon>
        <taxon>Corethron</taxon>
    </lineage>
</organism>
<sequence length="136" mass="15128">MSMVSNLLRASTATFPRRALHDFRSKRCMSSVIDLSDDSAVTKFKSINEKSILYFTATWCPPCKMIKPVYENMAKENPDVAFGKVDVDDNAESAAKYKISGVPTFVFFSKDDTVARFTGADQAQLEKLIGDLKDSP</sequence>
<dbReference type="PROSITE" id="PS51352">
    <property type="entry name" value="THIOREDOXIN_2"/>
    <property type="match status" value="1"/>
</dbReference>
<evidence type="ECO:0000313" key="3">
    <source>
        <dbReference type="EMBL" id="CAD8901917.1"/>
    </source>
</evidence>
<dbReference type="AlphaFoldDB" id="A0A7S1C0K1"/>
<accession>A0A7S1C0K1</accession>
<proteinExistence type="predicted"/>
<dbReference type="SUPFAM" id="SSF52833">
    <property type="entry name" value="Thioredoxin-like"/>
    <property type="match status" value="1"/>
</dbReference>
<dbReference type="InterPro" id="IPR017937">
    <property type="entry name" value="Thioredoxin_CS"/>
</dbReference>
<protein>
    <recommendedName>
        <fullName evidence="2">Thioredoxin domain-containing protein</fullName>
    </recommendedName>
</protein>
<dbReference type="PRINTS" id="PR00421">
    <property type="entry name" value="THIOREDOXIN"/>
</dbReference>
<gene>
    <name evidence="3" type="ORF">CHYS00102_LOCUS29136</name>
</gene>
<dbReference type="Pfam" id="PF00085">
    <property type="entry name" value="Thioredoxin"/>
    <property type="match status" value="1"/>
</dbReference>
<feature type="domain" description="Thioredoxin" evidence="2">
    <location>
        <begin position="9"/>
        <end position="134"/>
    </location>
</feature>
<dbReference type="Gene3D" id="3.40.30.10">
    <property type="entry name" value="Glutaredoxin"/>
    <property type="match status" value="1"/>
</dbReference>
<keyword evidence="1" id="KW-1015">Disulfide bond</keyword>
<dbReference type="InterPro" id="IPR036249">
    <property type="entry name" value="Thioredoxin-like_sf"/>
</dbReference>
<dbReference type="EMBL" id="HBFR01039861">
    <property type="protein sequence ID" value="CAD8901917.1"/>
    <property type="molecule type" value="Transcribed_RNA"/>
</dbReference>
<dbReference type="PANTHER" id="PTHR46115">
    <property type="entry name" value="THIOREDOXIN-LIKE PROTEIN 1"/>
    <property type="match status" value="1"/>
</dbReference>
<dbReference type="CDD" id="cd02947">
    <property type="entry name" value="TRX_family"/>
    <property type="match status" value="1"/>
</dbReference>
<name>A0A7S1C0K1_9STRA</name>
<evidence type="ECO:0000256" key="1">
    <source>
        <dbReference type="ARBA" id="ARBA00023157"/>
    </source>
</evidence>